<dbReference type="InterPro" id="IPR029044">
    <property type="entry name" value="Nucleotide-diphossugar_trans"/>
</dbReference>
<dbReference type="Proteomes" id="UP000228900">
    <property type="component" value="Unassembled WGS sequence"/>
</dbReference>
<name>A0A2M6WNB2_9BACT</name>
<accession>A0A2M6WNB2</accession>
<dbReference type="Pfam" id="PF00535">
    <property type="entry name" value="Glycos_transf_2"/>
    <property type="match status" value="1"/>
</dbReference>
<comment type="caution">
    <text evidence="2">The sequence shown here is derived from an EMBL/GenBank/DDBJ whole genome shotgun (WGS) entry which is preliminary data.</text>
</comment>
<gene>
    <name evidence="2" type="ORF">COT98_04415</name>
</gene>
<dbReference type="PANTHER" id="PTHR43630:SF2">
    <property type="entry name" value="GLYCOSYLTRANSFERASE"/>
    <property type="match status" value="1"/>
</dbReference>
<dbReference type="SUPFAM" id="SSF53448">
    <property type="entry name" value="Nucleotide-diphospho-sugar transferases"/>
    <property type="match status" value="1"/>
</dbReference>
<dbReference type="InterPro" id="IPR001173">
    <property type="entry name" value="Glyco_trans_2-like"/>
</dbReference>
<organism evidence="2 3">
    <name type="scientific">Candidatus Falkowbacteria bacterium CG10_big_fil_rev_8_21_14_0_10_39_9</name>
    <dbReference type="NCBI Taxonomy" id="1974566"/>
    <lineage>
        <taxon>Bacteria</taxon>
        <taxon>Candidatus Falkowiibacteriota</taxon>
    </lineage>
</organism>
<protein>
    <recommendedName>
        <fullName evidence="1">Glycosyltransferase 2-like domain-containing protein</fullName>
    </recommendedName>
</protein>
<sequence length="258" mass="29723">MALIKISACLVLHNEENLIIRCLDSLKDVVDEIIVVHDGPCIDQTLVIAAKYGARIFEREFIGEAEPHRPFSFAQARGDWILQIDADEYLSPKLQKNLRILAENKNIAAYEFIWPIWNGKKIISSLWPKKRCFFRRDKISFLGLPHFVVAVASPLVLNHEPNYDNYQCNIFKTKWLPWAQIQARYYLKDFTAIAKFNYNHNDWPRQIIIRRSFPLLVLPFDAILVFARTLCSGAYRLGLAGFKVAVIPGLIGPQLIII</sequence>
<dbReference type="EMBL" id="PFAQ01000059">
    <property type="protein sequence ID" value="PIT94301.1"/>
    <property type="molecule type" value="Genomic_DNA"/>
</dbReference>
<evidence type="ECO:0000313" key="2">
    <source>
        <dbReference type="EMBL" id="PIT94301.1"/>
    </source>
</evidence>
<reference evidence="3" key="1">
    <citation type="submission" date="2017-09" db="EMBL/GenBank/DDBJ databases">
        <title>Depth-based differentiation of microbial function through sediment-hosted aquifers and enrichment of novel symbionts in the deep terrestrial subsurface.</title>
        <authorList>
            <person name="Probst A.J."/>
            <person name="Ladd B."/>
            <person name="Jarett J.K."/>
            <person name="Geller-Mcgrath D.E."/>
            <person name="Sieber C.M.K."/>
            <person name="Emerson J.B."/>
            <person name="Anantharaman K."/>
            <person name="Thomas B.C."/>
            <person name="Malmstrom R."/>
            <person name="Stieglmeier M."/>
            <person name="Klingl A."/>
            <person name="Woyke T."/>
            <person name="Ryan C.M."/>
            <person name="Banfield J.F."/>
        </authorList>
    </citation>
    <scope>NUCLEOTIDE SEQUENCE [LARGE SCALE GENOMIC DNA]</scope>
</reference>
<proteinExistence type="predicted"/>
<dbReference type="AlphaFoldDB" id="A0A2M6WNB2"/>
<dbReference type="Gene3D" id="3.90.550.10">
    <property type="entry name" value="Spore Coat Polysaccharide Biosynthesis Protein SpsA, Chain A"/>
    <property type="match status" value="1"/>
</dbReference>
<evidence type="ECO:0000313" key="3">
    <source>
        <dbReference type="Proteomes" id="UP000228900"/>
    </source>
</evidence>
<feature type="domain" description="Glycosyltransferase 2-like" evidence="1">
    <location>
        <begin position="7"/>
        <end position="143"/>
    </location>
</feature>
<evidence type="ECO:0000259" key="1">
    <source>
        <dbReference type="Pfam" id="PF00535"/>
    </source>
</evidence>
<dbReference type="PANTHER" id="PTHR43630">
    <property type="entry name" value="POLY-BETA-1,6-N-ACETYL-D-GLUCOSAMINE SYNTHASE"/>
    <property type="match status" value="1"/>
</dbReference>